<evidence type="ECO:0000313" key="10">
    <source>
        <dbReference type="Ensembl" id="ENSELUP00000045781.2"/>
    </source>
</evidence>
<dbReference type="GO" id="GO:0003714">
    <property type="term" value="F:transcription corepressor activity"/>
    <property type="evidence" value="ECO:0007669"/>
    <property type="project" value="TreeGrafter"/>
</dbReference>
<evidence type="ECO:0000256" key="8">
    <source>
        <dbReference type="SAM" id="Phobius"/>
    </source>
</evidence>
<evidence type="ECO:0000256" key="1">
    <source>
        <dbReference type="ARBA" id="ARBA00004123"/>
    </source>
</evidence>
<comment type="similarity">
    <text evidence="6">Belongs to the ARTD/PARP family.</text>
</comment>
<name>A0A6Q2WYE7_ESOLU</name>
<dbReference type="GO" id="GO:1990404">
    <property type="term" value="F:NAD+-protein mono-ADP-ribosyltransferase activity"/>
    <property type="evidence" value="ECO:0007669"/>
    <property type="project" value="TreeGrafter"/>
</dbReference>
<dbReference type="Bgee" id="ENSELUG00000007568">
    <property type="expression patterns" value="Expressed in nose and 13 other cell types or tissues"/>
</dbReference>
<protein>
    <recommendedName>
        <fullName evidence="7">Poly [ADP-ribose] polymerase</fullName>
        <shortName evidence="7">PARP</shortName>
        <ecNumber evidence="7">2.4.2.-</ecNumber>
    </recommendedName>
</protein>
<dbReference type="InterPro" id="IPR043472">
    <property type="entry name" value="Macro_dom-like"/>
</dbReference>
<dbReference type="GO" id="GO:0005737">
    <property type="term" value="C:cytoplasm"/>
    <property type="evidence" value="ECO:0007669"/>
    <property type="project" value="TreeGrafter"/>
</dbReference>
<dbReference type="Proteomes" id="UP000265140">
    <property type="component" value="Chromosome 24"/>
</dbReference>
<evidence type="ECO:0000256" key="2">
    <source>
        <dbReference type="ARBA" id="ARBA00022676"/>
    </source>
</evidence>
<feature type="transmembrane region" description="Helical" evidence="8">
    <location>
        <begin position="12"/>
        <end position="36"/>
    </location>
</feature>
<feature type="domain" description="PARP catalytic" evidence="9">
    <location>
        <begin position="51"/>
        <end position="249"/>
    </location>
</feature>
<keyword evidence="3 7" id="KW-0808">Transferase</keyword>
<evidence type="ECO:0000256" key="3">
    <source>
        <dbReference type="ARBA" id="ARBA00022679"/>
    </source>
</evidence>
<dbReference type="InterPro" id="IPR052056">
    <property type="entry name" value="Mono-ARTD/PARP"/>
</dbReference>
<dbReference type="Pfam" id="PF00644">
    <property type="entry name" value="PARP"/>
    <property type="match status" value="1"/>
</dbReference>
<dbReference type="PROSITE" id="PS51059">
    <property type="entry name" value="PARP_CATALYTIC"/>
    <property type="match status" value="1"/>
</dbReference>
<sequence>RLREIVLCFFHLRIINCFHLLTNLLGDVLLLLLFHFPFSASPPLSLSAGMPADLMCSTRPGQLACKEIIHVAFEHNTKRIRKVCKNILKLCERKGYQSATFPAVNTGSLLWYLCLQRFQAKNGVDQVGEKILYHGTKATTCDAIEKNGFDRSYASSRVTRYGVGVYFAVNASYSANPRYTPPDGVGHRRMYVARVLTGYYTVGNETMRHTPKRSSTENYDSLVDNQQTPSMFVTFHDDQAYPEYLITFT</sequence>
<comment type="subcellular location">
    <subcellularLocation>
        <location evidence="1">Nucleus</location>
    </subcellularLocation>
</comment>
<keyword evidence="5" id="KW-0539">Nucleus</keyword>
<dbReference type="GO" id="GO:0003950">
    <property type="term" value="F:NAD+ poly-ADP-ribosyltransferase activity"/>
    <property type="evidence" value="ECO:0007669"/>
    <property type="project" value="UniProtKB-UniRule"/>
</dbReference>
<reference evidence="10" key="2">
    <citation type="submission" date="2020-02" db="EMBL/GenBank/DDBJ databases">
        <title>Esox lucius (northern pike) genome, fEsoLuc1, primary haplotype.</title>
        <authorList>
            <person name="Myers G."/>
            <person name="Karagic N."/>
            <person name="Meyer A."/>
            <person name="Pippel M."/>
            <person name="Reichard M."/>
            <person name="Winkler S."/>
            <person name="Tracey A."/>
            <person name="Sims Y."/>
            <person name="Howe K."/>
            <person name="Rhie A."/>
            <person name="Formenti G."/>
            <person name="Durbin R."/>
            <person name="Fedrigo O."/>
            <person name="Jarvis E.D."/>
        </authorList>
    </citation>
    <scope>NUCLEOTIDE SEQUENCE [LARGE SCALE GENOMIC DNA]</scope>
</reference>
<keyword evidence="11" id="KW-1185">Reference proteome</keyword>
<dbReference type="GO" id="GO:0005634">
    <property type="term" value="C:nucleus"/>
    <property type="evidence" value="ECO:0007669"/>
    <property type="project" value="UniProtKB-SubCell"/>
</dbReference>
<evidence type="ECO:0000256" key="6">
    <source>
        <dbReference type="ARBA" id="ARBA00024347"/>
    </source>
</evidence>
<dbReference type="CDD" id="cd01439">
    <property type="entry name" value="TCCD_inducible_PARP_like"/>
    <property type="match status" value="1"/>
</dbReference>
<keyword evidence="8" id="KW-0472">Membrane</keyword>
<accession>A0A6Q2WYE7</accession>
<keyword evidence="2 7" id="KW-0328">Glycosyltransferase</keyword>
<dbReference type="AlphaFoldDB" id="A0A6Q2WYE7"/>
<dbReference type="GeneTree" id="ENSGT00940000154311"/>
<dbReference type="SUPFAM" id="SSF52949">
    <property type="entry name" value="Macro domain-like"/>
    <property type="match status" value="1"/>
</dbReference>
<keyword evidence="8" id="KW-0812">Transmembrane</keyword>
<dbReference type="Ensembl" id="ENSELUT00000064014.2">
    <property type="protein sequence ID" value="ENSELUP00000045781.2"/>
    <property type="gene ID" value="ENSELUG00000007568.3"/>
</dbReference>
<dbReference type="PANTHER" id="PTHR14453:SF107">
    <property type="entry name" value="POLY [ADP-RIBOSE] POLYMERASE"/>
    <property type="match status" value="1"/>
</dbReference>
<keyword evidence="8" id="KW-1133">Transmembrane helix</keyword>
<reference evidence="10" key="4">
    <citation type="submission" date="2025-09" db="UniProtKB">
        <authorList>
            <consortium name="Ensembl"/>
        </authorList>
    </citation>
    <scope>IDENTIFICATION</scope>
</reference>
<dbReference type="InterPro" id="IPR012317">
    <property type="entry name" value="Poly(ADP-ribose)pol_cat_dom"/>
</dbReference>
<reference evidence="10" key="3">
    <citation type="submission" date="2025-08" db="UniProtKB">
        <authorList>
            <consortium name="Ensembl"/>
        </authorList>
    </citation>
    <scope>IDENTIFICATION</scope>
</reference>
<evidence type="ECO:0000313" key="11">
    <source>
        <dbReference type="Proteomes" id="UP000265140"/>
    </source>
</evidence>
<dbReference type="SUPFAM" id="SSF56399">
    <property type="entry name" value="ADP-ribosylation"/>
    <property type="match status" value="1"/>
</dbReference>
<dbReference type="EC" id="2.4.2.-" evidence="7"/>
<evidence type="ECO:0000259" key="9">
    <source>
        <dbReference type="PROSITE" id="PS51059"/>
    </source>
</evidence>
<dbReference type="PANTHER" id="PTHR14453">
    <property type="entry name" value="PARP/ZINC FINGER CCCH TYPE DOMAIN CONTAINING PROTEIN"/>
    <property type="match status" value="1"/>
</dbReference>
<dbReference type="GO" id="GO:0070212">
    <property type="term" value="P:protein poly-ADP-ribosylation"/>
    <property type="evidence" value="ECO:0007669"/>
    <property type="project" value="TreeGrafter"/>
</dbReference>
<organism evidence="10 11">
    <name type="scientific">Esox lucius</name>
    <name type="common">Northern pike</name>
    <dbReference type="NCBI Taxonomy" id="8010"/>
    <lineage>
        <taxon>Eukaryota</taxon>
        <taxon>Metazoa</taxon>
        <taxon>Chordata</taxon>
        <taxon>Craniata</taxon>
        <taxon>Vertebrata</taxon>
        <taxon>Euteleostomi</taxon>
        <taxon>Actinopterygii</taxon>
        <taxon>Neopterygii</taxon>
        <taxon>Teleostei</taxon>
        <taxon>Protacanthopterygii</taxon>
        <taxon>Esociformes</taxon>
        <taxon>Esocidae</taxon>
        <taxon>Esox</taxon>
    </lineage>
</organism>
<dbReference type="Gene3D" id="3.90.228.10">
    <property type="match status" value="1"/>
</dbReference>
<reference evidence="11" key="1">
    <citation type="journal article" date="2014" name="PLoS ONE">
        <title>The genome and linkage map of the northern pike (Esox lucius): conserved synteny revealed between the salmonid sister group and the Neoteleostei.</title>
        <authorList>
            <person name="Rondeau E.B."/>
            <person name="Minkley D.R."/>
            <person name="Leong J.S."/>
            <person name="Messmer A.M."/>
            <person name="Jantzen J.R."/>
            <person name="von Schalburg K.R."/>
            <person name="Lemon C."/>
            <person name="Bird N.H."/>
            <person name="Koop B.F."/>
        </authorList>
    </citation>
    <scope>NUCLEOTIDE SEQUENCE</scope>
</reference>
<evidence type="ECO:0000256" key="7">
    <source>
        <dbReference type="RuleBase" id="RU362114"/>
    </source>
</evidence>
<evidence type="ECO:0000256" key="5">
    <source>
        <dbReference type="ARBA" id="ARBA00023242"/>
    </source>
</evidence>
<proteinExistence type="inferred from homology"/>
<evidence type="ECO:0000256" key="4">
    <source>
        <dbReference type="ARBA" id="ARBA00023027"/>
    </source>
</evidence>
<dbReference type="GO" id="GO:0010629">
    <property type="term" value="P:negative regulation of gene expression"/>
    <property type="evidence" value="ECO:0007669"/>
    <property type="project" value="TreeGrafter"/>
</dbReference>
<keyword evidence="4 7" id="KW-0520">NAD</keyword>